<evidence type="ECO:0000259" key="1">
    <source>
        <dbReference type="Pfam" id="PF13454"/>
    </source>
</evidence>
<evidence type="ECO:0000313" key="3">
    <source>
        <dbReference type="Proteomes" id="UP000183859"/>
    </source>
</evidence>
<dbReference type="Proteomes" id="UP000183859">
    <property type="component" value="Plasmid pP97_e"/>
</dbReference>
<name>A0A1L3IBF1_9RHOB</name>
<dbReference type="EMBL" id="CP016369">
    <property type="protein sequence ID" value="APG49408.1"/>
    <property type="molecule type" value="Genomic_DNA"/>
</dbReference>
<proteinExistence type="predicted"/>
<dbReference type="Gene3D" id="3.50.50.60">
    <property type="entry name" value="FAD/NAD(P)-binding domain"/>
    <property type="match status" value="1"/>
</dbReference>
<dbReference type="InterPro" id="IPR052189">
    <property type="entry name" value="L-asp_N-monooxygenase_NS-form"/>
</dbReference>
<dbReference type="Pfam" id="PF13454">
    <property type="entry name" value="NAD_binding_9"/>
    <property type="match status" value="1"/>
</dbReference>
<dbReference type="OrthoDB" id="6309046at2"/>
<dbReference type="AlphaFoldDB" id="A0A1L3IBF1"/>
<dbReference type="KEGG" id="php:PhaeoP97_04058"/>
<dbReference type="InterPro" id="IPR036188">
    <property type="entry name" value="FAD/NAD-bd_sf"/>
</dbReference>
<organism evidence="2 3">
    <name type="scientific">Phaeobacter porticola</name>
    <dbReference type="NCBI Taxonomy" id="1844006"/>
    <lineage>
        <taxon>Bacteria</taxon>
        <taxon>Pseudomonadati</taxon>
        <taxon>Pseudomonadota</taxon>
        <taxon>Alphaproteobacteria</taxon>
        <taxon>Rhodobacterales</taxon>
        <taxon>Roseobacteraceae</taxon>
        <taxon>Phaeobacter</taxon>
    </lineage>
</organism>
<dbReference type="PANTHER" id="PTHR40254:SF1">
    <property type="entry name" value="BLR0577 PROTEIN"/>
    <property type="match status" value="1"/>
</dbReference>
<dbReference type="InterPro" id="IPR038732">
    <property type="entry name" value="HpyO/CreE_NAD-binding"/>
</dbReference>
<gene>
    <name evidence="2" type="ORF">PhaeoP97_04058</name>
</gene>
<dbReference type="RefSeq" id="WP_072506974.1">
    <property type="nucleotide sequence ID" value="NZ_CP016369.1"/>
</dbReference>
<keyword evidence="2" id="KW-0614">Plasmid</keyword>
<feature type="domain" description="FAD-dependent urate hydroxylase HpyO/Asp monooxygenase CreE-like FAD/NAD(P)-binding" evidence="1">
    <location>
        <begin position="4"/>
        <end position="157"/>
    </location>
</feature>
<reference evidence="3" key="1">
    <citation type="submission" date="2016-07" db="EMBL/GenBank/DDBJ databases">
        <title>Phaeobacter portensis sp. nov., a tropodithietic acid producing bacterium isolated from a German harbor.</title>
        <authorList>
            <person name="Freese H.M."/>
            <person name="Bunk B."/>
            <person name="Breider S."/>
            <person name="Brinkhoff T."/>
        </authorList>
    </citation>
    <scope>NUCLEOTIDE SEQUENCE [LARGE SCALE GENOMIC DNA]</scope>
    <source>
        <strain evidence="3">P97</strain>
        <plasmid evidence="3">pp97_e</plasmid>
    </source>
</reference>
<keyword evidence="3" id="KW-1185">Reference proteome</keyword>
<protein>
    <recommendedName>
        <fullName evidence="1">FAD-dependent urate hydroxylase HpyO/Asp monooxygenase CreE-like FAD/NAD(P)-binding domain-containing protein</fullName>
    </recommendedName>
</protein>
<evidence type="ECO:0000313" key="2">
    <source>
        <dbReference type="EMBL" id="APG49408.1"/>
    </source>
</evidence>
<dbReference type="SUPFAM" id="SSF51905">
    <property type="entry name" value="FAD/NAD(P)-binding domain"/>
    <property type="match status" value="1"/>
</dbReference>
<dbReference type="PANTHER" id="PTHR40254">
    <property type="entry name" value="BLR0577 PROTEIN"/>
    <property type="match status" value="1"/>
</dbReference>
<sequence>MKIAVLGAGYAGVSVLENLVATLPDLSVLSVDVFDKSRSFGPGVAYQEDAETNLLNRPLKLMYLSRRNDFRDWLVQIGAREAAADEDGFLQRALFGRFLQNRFDELCGAVRAAGGRIRIIGTEVEAIAPSRRPDALYQLSWDSSGSDYDMVYLCLGTNLEADPYGLNGTPGYFRSPYPAARLQALQHLRVGILGCRLTAYDVALGVNGRQMLMTSRRAGLPKAVTAYRPVTLRHLTADGLTALRDGCEDGRVSLSAVMDLFESEMQHQGVDVSFAELLRGVDSADNDLVSSILAETNMLIPQLWASLSDRAKATFLRHFHRLWSNMRVPISRTNADRIADLQASGALSHRSGLRDVTFRNGCYRMAFADGTVEVDAVINATGLQRGLDEANPLIRSLLEQGFAERDATGGIKVQLKDCRVTTRDGRPSPGLFALGQLTCGTFYMVNNIDVIHHQARIATRSALSPAVPLRSVG</sequence>
<geneLocation type="plasmid" evidence="3">
    <name>pp97_e</name>
</geneLocation>
<accession>A0A1L3IBF1</accession>